<dbReference type="OrthoDB" id="1797693at2"/>
<dbReference type="Proteomes" id="UP000322876">
    <property type="component" value="Unassembled WGS sequence"/>
</dbReference>
<keyword evidence="2" id="KW-0472">Membrane</keyword>
<reference evidence="3 4" key="1">
    <citation type="submission" date="2019-06" db="EMBL/GenBank/DDBJ databases">
        <title>Genomic insights into carbon and energy metabolism of Deferribacter autotrophicus revealed new metabolic traits in the phylum Deferribacteres.</title>
        <authorList>
            <person name="Slobodkin A.I."/>
            <person name="Slobodkina G.B."/>
            <person name="Allioux M."/>
            <person name="Alain K."/>
            <person name="Jebbar M."/>
            <person name="Shadrin V."/>
            <person name="Kublanov I.V."/>
            <person name="Toshchakov S.V."/>
            <person name="Bonch-Osmolovskaya E.A."/>
        </authorList>
    </citation>
    <scope>NUCLEOTIDE SEQUENCE [LARGE SCALE GENOMIC DNA]</scope>
    <source>
        <strain evidence="3 4">SL50</strain>
    </source>
</reference>
<gene>
    <name evidence="3" type="ORF">FHQ18_11335</name>
</gene>
<evidence type="ECO:0000313" key="4">
    <source>
        <dbReference type="Proteomes" id="UP000322876"/>
    </source>
</evidence>
<feature type="coiled-coil region" evidence="1">
    <location>
        <begin position="251"/>
        <end position="278"/>
    </location>
</feature>
<keyword evidence="1" id="KW-0175">Coiled coil</keyword>
<proteinExistence type="predicted"/>
<organism evidence="3 4">
    <name type="scientific">Deferribacter autotrophicus</name>
    <dbReference type="NCBI Taxonomy" id="500465"/>
    <lineage>
        <taxon>Bacteria</taxon>
        <taxon>Pseudomonadati</taxon>
        <taxon>Deferribacterota</taxon>
        <taxon>Deferribacteres</taxon>
        <taxon>Deferribacterales</taxon>
        <taxon>Deferribacteraceae</taxon>
        <taxon>Deferribacter</taxon>
    </lineage>
</organism>
<keyword evidence="4" id="KW-1185">Reference proteome</keyword>
<dbReference type="EMBL" id="VFJB01000009">
    <property type="protein sequence ID" value="KAA0257154.1"/>
    <property type="molecule type" value="Genomic_DNA"/>
</dbReference>
<name>A0A5A8F3U3_9BACT</name>
<comment type="caution">
    <text evidence="3">The sequence shown here is derived from an EMBL/GenBank/DDBJ whole genome shotgun (WGS) entry which is preliminary data.</text>
</comment>
<evidence type="ECO:0000256" key="2">
    <source>
        <dbReference type="SAM" id="Phobius"/>
    </source>
</evidence>
<evidence type="ECO:0000313" key="3">
    <source>
        <dbReference type="EMBL" id="KAA0257154.1"/>
    </source>
</evidence>
<evidence type="ECO:0000256" key="1">
    <source>
        <dbReference type="SAM" id="Coils"/>
    </source>
</evidence>
<feature type="transmembrane region" description="Helical" evidence="2">
    <location>
        <begin position="223"/>
        <end position="240"/>
    </location>
</feature>
<accession>A0A5A8F3U3</accession>
<sequence length="312" mass="36339">MKLIKGLVVVLFVIFTMINGYTYKIADVDKTVKISALHLYINPISANSVSLTYSLFINYQGKEKTNSNVIEISIPKNVSNFEFLAGVNKQNVNFNQNKMIIKANLKPGENNIVIRMLKQINLPHFILPLKINKFTENIYILTPPSGIKIKGEDLYEGKEVEIQNNKLKYYFYPKLFPNMELSLFVNIKSETTSQIIDSYQPKFHSAAHVRFWRQSPFRGINPHIFLAILTILPISLFIYLKYKKRKKASNVEDINEQLKLLNLRKESLLEEIVNLDEKFANNKIDEKTYKEMRSKAKERLSKIQMNIERLKN</sequence>
<keyword evidence="2" id="KW-0812">Transmembrane</keyword>
<protein>
    <submittedName>
        <fullName evidence="3">Uncharacterized protein</fullName>
    </submittedName>
</protein>
<dbReference type="RefSeq" id="WP_149267296.1">
    <property type="nucleotide sequence ID" value="NZ_VFJB01000009.1"/>
</dbReference>
<keyword evidence="2" id="KW-1133">Transmembrane helix</keyword>
<dbReference type="AlphaFoldDB" id="A0A5A8F3U3"/>